<feature type="transmembrane region" description="Helical" evidence="5">
    <location>
        <begin position="236"/>
        <end position="254"/>
    </location>
</feature>
<feature type="transmembrane region" description="Helical" evidence="5">
    <location>
        <begin position="399"/>
        <end position="419"/>
    </location>
</feature>
<evidence type="ECO:0000313" key="7">
    <source>
        <dbReference type="EMBL" id="MFC5293630.1"/>
    </source>
</evidence>
<keyword evidence="8" id="KW-1185">Reference proteome</keyword>
<dbReference type="Proteomes" id="UP001595976">
    <property type="component" value="Unassembled WGS sequence"/>
</dbReference>
<reference evidence="8" key="1">
    <citation type="journal article" date="2019" name="Int. J. Syst. Evol. Microbiol.">
        <title>The Global Catalogue of Microorganisms (GCM) 10K type strain sequencing project: providing services to taxonomists for standard genome sequencing and annotation.</title>
        <authorList>
            <consortium name="The Broad Institute Genomics Platform"/>
            <consortium name="The Broad Institute Genome Sequencing Center for Infectious Disease"/>
            <person name="Wu L."/>
            <person name="Ma J."/>
        </authorList>
    </citation>
    <scope>NUCLEOTIDE SEQUENCE [LARGE SCALE GENOMIC DNA]</scope>
    <source>
        <strain evidence="8">CGMCC 1.15643</strain>
    </source>
</reference>
<dbReference type="InterPro" id="IPR020846">
    <property type="entry name" value="MFS_dom"/>
</dbReference>
<dbReference type="PROSITE" id="PS50850">
    <property type="entry name" value="MFS"/>
    <property type="match status" value="1"/>
</dbReference>
<feature type="transmembrane region" description="Helical" evidence="5">
    <location>
        <begin position="366"/>
        <end position="393"/>
    </location>
</feature>
<comment type="subcellular location">
    <subcellularLocation>
        <location evidence="1">Membrane</location>
        <topology evidence="1">Multi-pass membrane protein</topology>
    </subcellularLocation>
</comment>
<dbReference type="Pfam" id="PF07690">
    <property type="entry name" value="MFS_1"/>
    <property type="match status" value="1"/>
</dbReference>
<accession>A0ABW0F6X8</accession>
<feature type="domain" description="Major facilitator superfamily (MFS) profile" evidence="6">
    <location>
        <begin position="22"/>
        <end position="425"/>
    </location>
</feature>
<sequence length="431" mass="45854">MATTFTSTASAGAKPSNIRWRVVALMFVLYTINCIDRIALSVGLPVIGKEFELSPAMQGLILSAFFWTYCGFQIPGGWAADRWGGRRVLGWSTALWGSFQCLAAAAVGGISMMLTRIGLGVFEAPYMPTASKLVAAWLPPTERSRGITLIDSGAPLGSAFGGLIISSLIVFFDSWRLAFLCVGVLTLLFGAYVIWQLRNRPDEHPEVNPAELAVIAAKSEAVADDDGKRRMSGRTFAAMIVGRIGWTMIFFGLVTWGPNYLSSARGFDLKAMGYATFVIFAAGAVGAVFAGTLADWLQKHLPRDLAFKVLFGLSGLVALGGLLALPYVSDAVTAVALLAVTVLFHFFGSLYWTIPAMLAPRERIGLVGGVMNFAGTSSGIAAPILIGFLVQWTGGFDAVITYFTGCAVVYLIGSLLIDFRPAQAAAGRAAA</sequence>
<evidence type="ECO:0000313" key="8">
    <source>
        <dbReference type="Proteomes" id="UP001595976"/>
    </source>
</evidence>
<feature type="transmembrane region" description="Helical" evidence="5">
    <location>
        <begin position="274"/>
        <end position="297"/>
    </location>
</feature>
<dbReference type="SUPFAM" id="SSF103473">
    <property type="entry name" value="MFS general substrate transporter"/>
    <property type="match status" value="1"/>
</dbReference>
<evidence type="ECO:0000256" key="2">
    <source>
        <dbReference type="ARBA" id="ARBA00022692"/>
    </source>
</evidence>
<proteinExistence type="predicted"/>
<dbReference type="InterPro" id="IPR050382">
    <property type="entry name" value="MFS_Na/Anion_cotransporter"/>
</dbReference>
<feature type="transmembrane region" description="Helical" evidence="5">
    <location>
        <begin position="309"/>
        <end position="328"/>
    </location>
</feature>
<dbReference type="Gene3D" id="1.20.1250.20">
    <property type="entry name" value="MFS general substrate transporter like domains"/>
    <property type="match status" value="2"/>
</dbReference>
<comment type="caution">
    <text evidence="7">The sequence shown here is derived from an EMBL/GenBank/DDBJ whole genome shotgun (WGS) entry which is preliminary data.</text>
</comment>
<keyword evidence="3 5" id="KW-1133">Transmembrane helix</keyword>
<feature type="transmembrane region" description="Helical" evidence="5">
    <location>
        <begin position="94"/>
        <end position="114"/>
    </location>
</feature>
<feature type="transmembrane region" description="Helical" evidence="5">
    <location>
        <begin position="56"/>
        <end position="74"/>
    </location>
</feature>
<dbReference type="InterPro" id="IPR036259">
    <property type="entry name" value="MFS_trans_sf"/>
</dbReference>
<dbReference type="PANTHER" id="PTHR11662">
    <property type="entry name" value="SOLUTE CARRIER FAMILY 17"/>
    <property type="match status" value="1"/>
</dbReference>
<feature type="transmembrane region" description="Helical" evidence="5">
    <location>
        <begin position="20"/>
        <end position="44"/>
    </location>
</feature>
<evidence type="ECO:0000256" key="5">
    <source>
        <dbReference type="SAM" id="Phobius"/>
    </source>
</evidence>
<keyword evidence="2 5" id="KW-0812">Transmembrane</keyword>
<evidence type="ECO:0000256" key="3">
    <source>
        <dbReference type="ARBA" id="ARBA00022989"/>
    </source>
</evidence>
<dbReference type="PANTHER" id="PTHR11662:SF399">
    <property type="entry name" value="FI19708P1-RELATED"/>
    <property type="match status" value="1"/>
</dbReference>
<organism evidence="7 8">
    <name type="scientific">Bosea minatitlanensis</name>
    <dbReference type="NCBI Taxonomy" id="128782"/>
    <lineage>
        <taxon>Bacteria</taxon>
        <taxon>Pseudomonadati</taxon>
        <taxon>Pseudomonadota</taxon>
        <taxon>Alphaproteobacteria</taxon>
        <taxon>Hyphomicrobiales</taxon>
        <taxon>Boseaceae</taxon>
        <taxon>Bosea</taxon>
    </lineage>
</organism>
<evidence type="ECO:0000256" key="4">
    <source>
        <dbReference type="ARBA" id="ARBA00023136"/>
    </source>
</evidence>
<evidence type="ECO:0000259" key="6">
    <source>
        <dbReference type="PROSITE" id="PS50850"/>
    </source>
</evidence>
<keyword evidence="4 5" id="KW-0472">Membrane</keyword>
<dbReference type="EMBL" id="JBHSLI010000004">
    <property type="protein sequence ID" value="MFC5293630.1"/>
    <property type="molecule type" value="Genomic_DNA"/>
</dbReference>
<feature type="transmembrane region" description="Helical" evidence="5">
    <location>
        <begin position="334"/>
        <end position="354"/>
    </location>
</feature>
<evidence type="ECO:0000256" key="1">
    <source>
        <dbReference type="ARBA" id="ARBA00004141"/>
    </source>
</evidence>
<dbReference type="RefSeq" id="WP_158446849.1">
    <property type="nucleotide sequence ID" value="NZ_JAOAOS010000004.1"/>
</dbReference>
<protein>
    <submittedName>
        <fullName evidence="7">MFS transporter</fullName>
    </submittedName>
</protein>
<feature type="transmembrane region" description="Helical" evidence="5">
    <location>
        <begin position="177"/>
        <end position="195"/>
    </location>
</feature>
<gene>
    <name evidence="7" type="ORF">ACFPK2_11585</name>
</gene>
<dbReference type="InterPro" id="IPR011701">
    <property type="entry name" value="MFS"/>
</dbReference>
<name>A0ABW0F6X8_9HYPH</name>
<dbReference type="CDD" id="cd17319">
    <property type="entry name" value="MFS_ExuT_GudP_like"/>
    <property type="match status" value="1"/>
</dbReference>